<evidence type="ECO:0000256" key="5">
    <source>
        <dbReference type="SAM" id="Phobius"/>
    </source>
</evidence>
<dbReference type="PANTHER" id="PTHR37422:SF13">
    <property type="entry name" value="LIPOPOLYSACCHARIDE BIOSYNTHESIS PROTEIN PA4999-RELATED"/>
    <property type="match status" value="1"/>
</dbReference>
<evidence type="ECO:0000256" key="3">
    <source>
        <dbReference type="ARBA" id="ARBA00022989"/>
    </source>
</evidence>
<feature type="transmembrane region" description="Helical" evidence="5">
    <location>
        <begin position="110"/>
        <end position="137"/>
    </location>
</feature>
<feature type="transmembrane region" description="Helical" evidence="5">
    <location>
        <begin position="12"/>
        <end position="42"/>
    </location>
</feature>
<sequence>MKVSTICSSIMLIGLFIYALSATMTISGIAIGVNLALLAWIVKMLLAKRLETRGVVLNLPIFVLLGVLMIAAIASPSIPFIQGFDRIRSIAGGILLYYLVVNGIRNEQDIKWLLACLIIGLSLLSIYETALVICNPTPERQAAMMADKGLGGCLGMIIPLVVSLAFFGTFSFKIRIGLIVSLVIMIICLNINSSRGAWLGNICAMVFLGMIINKKILLGLGIAIIISLLFLPEKQMYRVKNMFNLQYGANAERVYLWQGALAMIKERPLLGHGLGSFQALYPKYAPVISDETKKGFYPPHGHRHAHNIFIHLAAEAGIFAFLTIIWLLGVSFRWTWQVFKHTETNWLKISVLGIMACLIDFSIHGMVDYTLAGMTGYLFWFYLGIVSWIGIKYKSEEKRQGCI</sequence>
<evidence type="ECO:0000256" key="1">
    <source>
        <dbReference type="ARBA" id="ARBA00004141"/>
    </source>
</evidence>
<evidence type="ECO:0000256" key="2">
    <source>
        <dbReference type="ARBA" id="ARBA00022692"/>
    </source>
</evidence>
<feature type="transmembrane region" description="Helical" evidence="5">
    <location>
        <begin position="149"/>
        <end position="168"/>
    </location>
</feature>
<accession>A0A1J5DZ61</accession>
<feature type="transmembrane region" description="Helical" evidence="5">
    <location>
        <begin position="87"/>
        <end position="104"/>
    </location>
</feature>
<dbReference type="GO" id="GO:0016020">
    <property type="term" value="C:membrane"/>
    <property type="evidence" value="ECO:0007669"/>
    <property type="project" value="UniProtKB-SubCell"/>
</dbReference>
<feature type="domain" description="O-antigen ligase-related" evidence="6">
    <location>
        <begin position="181"/>
        <end position="324"/>
    </location>
</feature>
<dbReference type="Proteomes" id="UP000183085">
    <property type="component" value="Unassembled WGS sequence"/>
</dbReference>
<comment type="caution">
    <text evidence="7">The sequence shown here is derived from an EMBL/GenBank/DDBJ whole genome shotgun (WGS) entry which is preliminary data.</text>
</comment>
<protein>
    <recommendedName>
        <fullName evidence="6">O-antigen ligase-related domain-containing protein</fullName>
    </recommendedName>
</protein>
<evidence type="ECO:0000313" key="8">
    <source>
        <dbReference type="Proteomes" id="UP000183085"/>
    </source>
</evidence>
<dbReference type="InterPro" id="IPR007016">
    <property type="entry name" value="O-antigen_ligase-rel_domated"/>
</dbReference>
<feature type="transmembrane region" description="Helical" evidence="5">
    <location>
        <begin position="54"/>
        <end position="75"/>
    </location>
</feature>
<reference evidence="7 8" key="1">
    <citation type="journal article" date="2016" name="Environ. Microbiol.">
        <title>Genomic resolution of a cold subsurface aquifer community provides metabolic insights for novel microbes adapted to high CO concentrations.</title>
        <authorList>
            <person name="Probst A.J."/>
            <person name="Castelle C.J."/>
            <person name="Singh A."/>
            <person name="Brown C.T."/>
            <person name="Anantharaman K."/>
            <person name="Sharon I."/>
            <person name="Hug L.A."/>
            <person name="Burstein D."/>
            <person name="Emerson J.B."/>
            <person name="Thomas B.C."/>
            <person name="Banfield J.F."/>
        </authorList>
    </citation>
    <scope>NUCLEOTIDE SEQUENCE [LARGE SCALE GENOMIC DNA]</scope>
    <source>
        <strain evidence="7">CG2_30_40_21</strain>
    </source>
</reference>
<dbReference type="InterPro" id="IPR051533">
    <property type="entry name" value="WaaL-like"/>
</dbReference>
<evidence type="ECO:0000313" key="7">
    <source>
        <dbReference type="EMBL" id="OIP37642.1"/>
    </source>
</evidence>
<evidence type="ECO:0000259" key="6">
    <source>
        <dbReference type="Pfam" id="PF04932"/>
    </source>
</evidence>
<keyword evidence="2 5" id="KW-0812">Transmembrane</keyword>
<name>A0A1J5DZ61_9BACT</name>
<dbReference type="PANTHER" id="PTHR37422">
    <property type="entry name" value="TEICHURONIC ACID BIOSYNTHESIS PROTEIN TUAE"/>
    <property type="match status" value="1"/>
</dbReference>
<feature type="transmembrane region" description="Helical" evidence="5">
    <location>
        <begin position="369"/>
        <end position="391"/>
    </location>
</feature>
<dbReference type="EMBL" id="MNYI01000203">
    <property type="protein sequence ID" value="OIP37642.1"/>
    <property type="molecule type" value="Genomic_DNA"/>
</dbReference>
<comment type="subcellular location">
    <subcellularLocation>
        <location evidence="1">Membrane</location>
        <topology evidence="1">Multi-pass membrane protein</topology>
    </subcellularLocation>
</comment>
<keyword evidence="4 5" id="KW-0472">Membrane</keyword>
<feature type="transmembrane region" description="Helical" evidence="5">
    <location>
        <begin position="308"/>
        <end position="334"/>
    </location>
</feature>
<keyword evidence="3 5" id="KW-1133">Transmembrane helix</keyword>
<evidence type="ECO:0000256" key="4">
    <source>
        <dbReference type="ARBA" id="ARBA00023136"/>
    </source>
</evidence>
<feature type="transmembrane region" description="Helical" evidence="5">
    <location>
        <begin position="174"/>
        <end position="192"/>
    </location>
</feature>
<organism evidence="7 8">
    <name type="scientific">Candidatus Desantisbacteria bacterium CG2_30_40_21</name>
    <dbReference type="NCBI Taxonomy" id="1817895"/>
    <lineage>
        <taxon>Bacteria</taxon>
        <taxon>Candidatus Desantisiibacteriota</taxon>
    </lineage>
</organism>
<dbReference type="STRING" id="1817895.AUJ95_07880"/>
<dbReference type="Pfam" id="PF04932">
    <property type="entry name" value="Wzy_C"/>
    <property type="match status" value="1"/>
</dbReference>
<proteinExistence type="predicted"/>
<feature type="transmembrane region" description="Helical" evidence="5">
    <location>
        <begin position="204"/>
        <end position="231"/>
    </location>
</feature>
<gene>
    <name evidence="7" type="ORF">AUJ95_07880</name>
</gene>
<dbReference type="AlphaFoldDB" id="A0A1J5DZ61"/>